<evidence type="ECO:0000259" key="2">
    <source>
        <dbReference type="Pfam" id="PF01850"/>
    </source>
</evidence>
<dbReference type="EMBL" id="CP011267">
    <property type="protein sequence ID" value="AKG92130.1"/>
    <property type="molecule type" value="Genomic_DNA"/>
</dbReference>
<dbReference type="InterPro" id="IPR002716">
    <property type="entry name" value="PIN_dom"/>
</dbReference>
<evidence type="ECO:0000313" key="4">
    <source>
        <dbReference type="Proteomes" id="UP000034723"/>
    </source>
</evidence>
<dbReference type="InParanoid" id="A0A0F7IHF8"/>
<dbReference type="Pfam" id="PF01850">
    <property type="entry name" value="PIN"/>
    <property type="match status" value="1"/>
</dbReference>
<dbReference type="SUPFAM" id="SSF88723">
    <property type="entry name" value="PIN domain-like"/>
    <property type="match status" value="1"/>
</dbReference>
<name>A0A0F7IHF8_9EURY</name>
<dbReference type="GeneID" id="24803105"/>
<dbReference type="Gene3D" id="3.40.50.1010">
    <property type="entry name" value="5'-nuclease"/>
    <property type="match status" value="1"/>
</dbReference>
<dbReference type="CDD" id="cd09873">
    <property type="entry name" value="PIN_Pae0151-like"/>
    <property type="match status" value="1"/>
</dbReference>
<evidence type="ECO:0000256" key="1">
    <source>
        <dbReference type="ARBA" id="ARBA00022842"/>
    </source>
</evidence>
<sequence length="147" mass="16795">MIVLDTSVFTDYLVVFNENRHQKAMKFVDELSEHDLVIYEPFLFEVELAGILRRVYTEKKTRELLRDVKSKVVVVSETSLRSIAIDVAIKTHCRAVDAYFIAAAKFSGSILITNDRAMASNGKKAGVETYYLIEEFDAAVKRLKRLK</sequence>
<dbReference type="InterPro" id="IPR029060">
    <property type="entry name" value="PIN-like_dom_sf"/>
</dbReference>
<dbReference type="InterPro" id="IPR051619">
    <property type="entry name" value="TypeII_TA_RNase_PINc/VapC"/>
</dbReference>
<dbReference type="STRING" id="113653.GAH_00523"/>
<dbReference type="AlphaFoldDB" id="A0A0F7IHF8"/>
<gene>
    <name evidence="3" type="ORF">GAH_00523</name>
</gene>
<dbReference type="RefSeq" id="WP_048094554.1">
    <property type="nucleotide sequence ID" value="NZ_CP011267.1"/>
</dbReference>
<dbReference type="OrthoDB" id="99568at2157"/>
<dbReference type="Proteomes" id="UP000034723">
    <property type="component" value="Chromosome"/>
</dbReference>
<organism evidence="3 4">
    <name type="scientific">Geoglobus ahangari</name>
    <dbReference type="NCBI Taxonomy" id="113653"/>
    <lineage>
        <taxon>Archaea</taxon>
        <taxon>Methanobacteriati</taxon>
        <taxon>Methanobacteriota</taxon>
        <taxon>Archaeoglobi</taxon>
        <taxon>Archaeoglobales</taxon>
        <taxon>Archaeoglobaceae</taxon>
        <taxon>Geoglobus</taxon>
    </lineage>
</organism>
<proteinExistence type="predicted"/>
<feature type="domain" description="PIN" evidence="2">
    <location>
        <begin position="2"/>
        <end position="121"/>
    </location>
</feature>
<dbReference type="PANTHER" id="PTHR35901:SF1">
    <property type="entry name" value="EXONUCLEASE VAPC9"/>
    <property type="match status" value="1"/>
</dbReference>
<evidence type="ECO:0000313" key="3">
    <source>
        <dbReference type="EMBL" id="AKG92130.1"/>
    </source>
</evidence>
<dbReference type="KEGG" id="gah:GAH_00523"/>
<dbReference type="PANTHER" id="PTHR35901">
    <property type="entry name" value="RIBONUCLEASE VAPC3"/>
    <property type="match status" value="1"/>
</dbReference>
<accession>A0A0F7IHF8</accession>
<reference evidence="3 4" key="1">
    <citation type="submission" date="2015-04" db="EMBL/GenBank/DDBJ databases">
        <title>The complete genome sequence of the hyperthermophilic, obligate iron-reducing archaeon Geoglobus ahangari strain 234T.</title>
        <authorList>
            <person name="Manzella M.P."/>
            <person name="Holmes D.E."/>
            <person name="Rocheleau J.M."/>
            <person name="Chung A."/>
            <person name="Reguera G."/>
            <person name="Kashefi K."/>
        </authorList>
    </citation>
    <scope>NUCLEOTIDE SEQUENCE [LARGE SCALE GENOMIC DNA]</scope>
    <source>
        <strain evidence="3 4">234</strain>
    </source>
</reference>
<protein>
    <submittedName>
        <fullName evidence="3">Putative nucleic acid-binding protein, contains PIN domain</fullName>
    </submittedName>
</protein>
<keyword evidence="4" id="KW-1185">Reference proteome</keyword>
<dbReference type="HOGENOM" id="CLU_140143_1_0_2"/>
<keyword evidence="1" id="KW-0460">Magnesium</keyword>
<dbReference type="InterPro" id="IPR044153">
    <property type="entry name" value="PIN_Pae0151-like"/>
</dbReference>